<evidence type="ECO:0000256" key="3">
    <source>
        <dbReference type="HAMAP-Rule" id="MF_02225"/>
    </source>
</evidence>
<feature type="binding site" evidence="3">
    <location>
        <position position="336"/>
    </location>
    <ligand>
        <name>CTP</name>
        <dbReference type="ChEBI" id="CHEBI:37563"/>
    </ligand>
</feature>
<dbReference type="SUPFAM" id="SSF102645">
    <property type="entry name" value="CoaB-like"/>
    <property type="match status" value="1"/>
</dbReference>
<feature type="active site" description="Proton donor" evidence="3">
    <location>
        <position position="156"/>
    </location>
</feature>
<keyword evidence="3 4" id="KW-0436">Ligase</keyword>
<feature type="binding site" evidence="3">
    <location>
        <position position="287"/>
    </location>
    <ligand>
        <name>CTP</name>
        <dbReference type="ChEBI" id="CHEBI:37563"/>
    </ligand>
</feature>
<comment type="similarity">
    <text evidence="3 4">In the N-terminal section; belongs to the HFCD (homo-oligomeric flavin containing Cys decarboxylase) superfamily.</text>
</comment>
<comment type="caution">
    <text evidence="3">Lacks conserved residue(s) required for the propagation of feature annotation.</text>
</comment>
<accession>A0ABQ5PWV6</accession>
<evidence type="ECO:0000259" key="6">
    <source>
        <dbReference type="Pfam" id="PF04127"/>
    </source>
</evidence>
<dbReference type="Gene3D" id="3.40.50.10300">
    <property type="entry name" value="CoaB-like"/>
    <property type="match status" value="1"/>
</dbReference>
<proteinExistence type="inferred from homology"/>
<comment type="function">
    <text evidence="4">Catalyzes two steps in the biosynthesis of coenzyme A. In the first step cysteine is conjugated to 4'-phosphopantothenate to form 4-phosphopantothenoylcysteine, in the latter compound is decarboxylated to form 4'-phosphopantotheine.</text>
</comment>
<keyword evidence="3" id="KW-0511">Multifunctional enzyme</keyword>
<evidence type="ECO:0000313" key="7">
    <source>
        <dbReference type="EMBL" id="GLH66848.1"/>
    </source>
</evidence>
<evidence type="ECO:0000256" key="1">
    <source>
        <dbReference type="ARBA" id="ARBA00022793"/>
    </source>
</evidence>
<feature type="region of interest" description="Phosphopantothenoylcysteine decarboxylase" evidence="3">
    <location>
        <begin position="1"/>
        <end position="189"/>
    </location>
</feature>
<comment type="cofactor">
    <cofactor evidence="3">
        <name>FMN</name>
        <dbReference type="ChEBI" id="CHEBI:58210"/>
    </cofactor>
    <text evidence="3">Binds 1 FMN per subunit.</text>
</comment>
<comment type="function">
    <text evidence="3">Catalyzes two sequential steps in the biosynthesis of coenzyme A. In the first step cysteine is conjugated to 4'-phosphopantothenate to form 4-phosphopantothenoylcysteine. In the second step the latter compound is decarboxylated to form 4'-phosphopantotheine.</text>
</comment>
<dbReference type="EC" id="6.3.2.5" evidence="3"/>
<dbReference type="InterPro" id="IPR036551">
    <property type="entry name" value="Flavin_trans-like"/>
</dbReference>
<dbReference type="Gene3D" id="3.40.50.1950">
    <property type="entry name" value="Flavin prenyltransferase-like"/>
    <property type="match status" value="1"/>
</dbReference>
<feature type="domain" description="DNA/pantothenate metabolism flavoprotein C-terminal" evidence="6">
    <location>
        <begin position="185"/>
        <end position="390"/>
    </location>
</feature>
<feature type="domain" description="Flavoprotein" evidence="5">
    <location>
        <begin position="1"/>
        <end position="175"/>
    </location>
</feature>
<feature type="binding site" evidence="3">
    <location>
        <position position="322"/>
    </location>
    <ligand>
        <name>CTP</name>
        <dbReference type="ChEBI" id="CHEBI:37563"/>
    </ligand>
</feature>
<keyword evidence="3" id="KW-0460">Magnesium</keyword>
<dbReference type="PANTHER" id="PTHR14359:SF6">
    <property type="entry name" value="PHOSPHOPANTOTHENOYLCYSTEINE DECARBOXYLASE"/>
    <property type="match status" value="1"/>
</dbReference>
<dbReference type="InterPro" id="IPR035929">
    <property type="entry name" value="CoaB-like_sf"/>
</dbReference>
<keyword evidence="3 4" id="KW-0288">FMN</keyword>
<dbReference type="InterPro" id="IPR003382">
    <property type="entry name" value="Flavoprotein"/>
</dbReference>
<comment type="catalytic activity">
    <reaction evidence="3 4">
        <text>N-[(R)-4-phosphopantothenoyl]-L-cysteine + H(+) = (R)-4'-phosphopantetheine + CO2</text>
        <dbReference type="Rhea" id="RHEA:16793"/>
        <dbReference type="ChEBI" id="CHEBI:15378"/>
        <dbReference type="ChEBI" id="CHEBI:16526"/>
        <dbReference type="ChEBI" id="CHEBI:59458"/>
        <dbReference type="ChEBI" id="CHEBI:61723"/>
        <dbReference type="EC" id="4.1.1.36"/>
    </reaction>
</comment>
<dbReference type="EMBL" id="BSDC01000001">
    <property type="protein sequence ID" value="GLH66848.1"/>
    <property type="molecule type" value="Genomic_DNA"/>
</dbReference>
<evidence type="ECO:0000256" key="2">
    <source>
        <dbReference type="ARBA" id="ARBA00023239"/>
    </source>
</evidence>
<comment type="catalytic activity">
    <reaction evidence="3 4">
        <text>(R)-4'-phosphopantothenate + L-cysteine + CTP = N-[(R)-4-phosphopantothenoyl]-L-cysteine + CMP + diphosphate + H(+)</text>
        <dbReference type="Rhea" id="RHEA:19397"/>
        <dbReference type="ChEBI" id="CHEBI:10986"/>
        <dbReference type="ChEBI" id="CHEBI:15378"/>
        <dbReference type="ChEBI" id="CHEBI:33019"/>
        <dbReference type="ChEBI" id="CHEBI:35235"/>
        <dbReference type="ChEBI" id="CHEBI:37563"/>
        <dbReference type="ChEBI" id="CHEBI:59458"/>
        <dbReference type="ChEBI" id="CHEBI:60377"/>
        <dbReference type="EC" id="6.3.2.5"/>
    </reaction>
</comment>
<keyword evidence="3" id="KW-0479">Metal-binding</keyword>
<feature type="region of interest" description="Phosphopantothenate--cysteine ligase" evidence="3">
    <location>
        <begin position="190"/>
        <end position="402"/>
    </location>
</feature>
<dbReference type="SUPFAM" id="SSF52507">
    <property type="entry name" value="Homo-oligomeric flavin-containing Cys decarboxylases, HFCD"/>
    <property type="match status" value="1"/>
</dbReference>
<evidence type="ECO:0000256" key="4">
    <source>
        <dbReference type="RuleBase" id="RU364078"/>
    </source>
</evidence>
<dbReference type="EC" id="4.1.1.36" evidence="3"/>
<comment type="pathway">
    <text evidence="3 4">Cofactor biosynthesis; coenzyme A biosynthesis; CoA from (R)-pantothenate: step 2/5.</text>
</comment>
<comment type="caution">
    <text evidence="7">The sequence shown here is derived from an EMBL/GenBank/DDBJ whole genome shotgun (WGS) entry which is preliminary data.</text>
</comment>
<feature type="binding site" evidence="3">
    <location>
        <begin position="303"/>
        <end position="306"/>
    </location>
    <ligand>
        <name>CTP</name>
        <dbReference type="ChEBI" id="CHEBI:37563"/>
    </ligand>
</feature>
<keyword evidence="8" id="KW-1185">Reference proteome</keyword>
<dbReference type="Proteomes" id="UP001165044">
    <property type="component" value="Unassembled WGS sequence"/>
</dbReference>
<gene>
    <name evidence="3" type="primary">coaBC</name>
    <name evidence="7" type="ORF">GETHED_12120</name>
</gene>
<dbReference type="NCBIfam" id="TIGR00521">
    <property type="entry name" value="coaBC_dfp"/>
    <property type="match status" value="1"/>
</dbReference>
<sequence length="402" mass="42179">MQIILGITGGIAAYKSADLARLLANQGHRVRCILTEAGARFITPLTLSSLTGEPCYGANPDQGEWRANPSIEHIELARWAELVAVVPATANIIGKAANGLASDLLSTVLLATRAPVLWAPAMNTGMWEHPAVQANLARLRSFGHAVVEPGEGVLACGEEGSGKLAEVAAIAEAILLHGTPKSRSLTGRRVLITSGPTREDLDPVRTLTNRSTGAMGIELARAFRDAGAQVQLVLGGDLPAPWGVETTRVRSAQEMLAACEARWGAVDGLVGAAAVADQRPEAYAAEKVKKGDGPETMVLVRTPDILATLSGTKRPGQWILGFAAESEDHLAHAAAKLQKKGLDAVLVNDIQGGRAFGAQANTLTPVTAQGPQAPIGPLPKDDLARAVVQWWGHRLEARESGL</sequence>
<keyword evidence="3 4" id="KW-0285">Flavoprotein</keyword>
<feature type="binding site" evidence="3">
    <location>
        <position position="277"/>
    </location>
    <ligand>
        <name>CTP</name>
        <dbReference type="ChEBI" id="CHEBI:37563"/>
    </ligand>
</feature>
<comment type="pathway">
    <text evidence="3 4">Cofactor biosynthesis; coenzyme A biosynthesis; CoA from (R)-pantothenate: step 3/5.</text>
</comment>
<name>A0ABQ5PWV6_9BACT</name>
<dbReference type="PANTHER" id="PTHR14359">
    <property type="entry name" value="HOMO-OLIGOMERIC FLAVIN CONTAINING CYS DECARBOXYLASE FAMILY"/>
    <property type="match status" value="1"/>
</dbReference>
<evidence type="ECO:0000259" key="5">
    <source>
        <dbReference type="Pfam" id="PF02441"/>
    </source>
</evidence>
<dbReference type="InterPro" id="IPR005252">
    <property type="entry name" value="CoaBC"/>
</dbReference>
<keyword evidence="2 3" id="KW-0456">Lyase</keyword>
<organism evidence="7 8">
    <name type="scientific">Geothrix edaphica</name>
    <dbReference type="NCBI Taxonomy" id="2927976"/>
    <lineage>
        <taxon>Bacteria</taxon>
        <taxon>Pseudomonadati</taxon>
        <taxon>Acidobacteriota</taxon>
        <taxon>Holophagae</taxon>
        <taxon>Holophagales</taxon>
        <taxon>Holophagaceae</taxon>
        <taxon>Geothrix</taxon>
    </lineage>
</organism>
<evidence type="ECO:0000313" key="8">
    <source>
        <dbReference type="Proteomes" id="UP001165044"/>
    </source>
</evidence>
<protein>
    <recommendedName>
        <fullName evidence="3">Coenzyme A biosynthesis bifunctional protein CoaBC</fullName>
    </recommendedName>
    <alternativeName>
        <fullName evidence="3">DNA/pantothenate metabolism flavoprotein</fullName>
    </alternativeName>
    <alternativeName>
        <fullName evidence="3">Phosphopantothenoylcysteine synthetase/decarboxylase</fullName>
        <shortName evidence="3">PPCS-PPCDC</shortName>
    </alternativeName>
    <domain>
        <recommendedName>
            <fullName evidence="3">Phosphopantothenoylcysteine decarboxylase</fullName>
            <shortName evidence="3">PPC decarboxylase</shortName>
            <shortName evidence="3">PPC-DC</shortName>
            <ecNumber evidence="3">4.1.1.36</ecNumber>
        </recommendedName>
        <alternativeName>
            <fullName evidence="3">CoaC</fullName>
        </alternativeName>
    </domain>
    <domain>
        <recommendedName>
            <fullName evidence="3">Phosphopantothenate--cysteine ligase</fullName>
            <ecNumber evidence="3">6.3.2.5</ecNumber>
        </recommendedName>
        <alternativeName>
            <fullName evidence="3">CoaB</fullName>
        </alternativeName>
        <alternativeName>
            <fullName evidence="3">Phosphopantothenoylcysteine synthetase</fullName>
            <shortName evidence="3">PPC synthetase</shortName>
            <shortName evidence="3">PPC-S</shortName>
        </alternativeName>
    </domain>
</protein>
<keyword evidence="1 3" id="KW-0210">Decarboxylase</keyword>
<dbReference type="InterPro" id="IPR007085">
    <property type="entry name" value="DNA/pantothenate-metab_flavo_C"/>
</dbReference>
<comment type="similarity">
    <text evidence="3 4">In the C-terminal section; belongs to the PPC synthetase family.</text>
</comment>
<dbReference type="Pfam" id="PF04127">
    <property type="entry name" value="DFP"/>
    <property type="match status" value="1"/>
</dbReference>
<dbReference type="Pfam" id="PF02441">
    <property type="entry name" value="Flavoprotein"/>
    <property type="match status" value="1"/>
</dbReference>
<reference evidence="7" key="1">
    <citation type="journal article" date="2023" name="Antonie Van Leeuwenhoek">
        <title>Mesoterricola silvestris gen. nov., sp. nov., Mesoterricola sediminis sp. nov., Geothrix oryzae sp. nov., Geothrix edaphica sp. nov., Geothrix rubra sp. nov., and Geothrix limicola sp. nov., six novel members of Acidobacteriota isolated from soils.</title>
        <authorList>
            <person name="Itoh H."/>
            <person name="Sugisawa Y."/>
            <person name="Mise K."/>
            <person name="Xu Z."/>
            <person name="Kuniyasu M."/>
            <person name="Ushijima N."/>
            <person name="Kawano K."/>
            <person name="Kobayashi E."/>
            <person name="Shiratori Y."/>
            <person name="Masuda Y."/>
            <person name="Senoo K."/>
        </authorList>
    </citation>
    <scope>NUCLEOTIDE SEQUENCE</scope>
    <source>
        <strain evidence="7">Red802</strain>
    </source>
</reference>
<dbReference type="HAMAP" id="MF_02225">
    <property type="entry name" value="CoaBC"/>
    <property type="match status" value="1"/>
</dbReference>
<comment type="cofactor">
    <cofactor evidence="3">
        <name>Mg(2+)</name>
        <dbReference type="ChEBI" id="CHEBI:18420"/>
    </cofactor>
</comment>
<feature type="binding site" evidence="3">
    <location>
        <position position="340"/>
    </location>
    <ligand>
        <name>CTP</name>
        <dbReference type="ChEBI" id="CHEBI:37563"/>
    </ligand>
</feature>
<dbReference type="RefSeq" id="WP_285607520.1">
    <property type="nucleotide sequence ID" value="NZ_BSDC01000001.1"/>
</dbReference>